<name>A0ABY4JQP9_9BACI</name>
<evidence type="ECO:0000313" key="2">
    <source>
        <dbReference type="EMBL" id="UPM55837.1"/>
    </source>
</evidence>
<dbReference type="Proteomes" id="UP000830639">
    <property type="component" value="Chromosome"/>
</dbReference>
<accession>A0ABY4JQP9</accession>
<dbReference type="Pfam" id="PF04307">
    <property type="entry name" value="YdjM"/>
    <property type="match status" value="1"/>
</dbReference>
<feature type="transmembrane region" description="Helical" evidence="1">
    <location>
        <begin position="55"/>
        <end position="73"/>
    </location>
</feature>
<keyword evidence="1" id="KW-0472">Membrane</keyword>
<keyword evidence="3" id="KW-1185">Reference proteome</keyword>
<feature type="transmembrane region" description="Helical" evidence="1">
    <location>
        <begin position="85"/>
        <end position="102"/>
    </location>
</feature>
<dbReference type="InterPro" id="IPR007404">
    <property type="entry name" value="YdjM-like"/>
</dbReference>
<feature type="transmembrane region" description="Helical" evidence="1">
    <location>
        <begin position="108"/>
        <end position="138"/>
    </location>
</feature>
<keyword evidence="2" id="KW-0378">Hydrolase</keyword>
<protein>
    <submittedName>
        <fullName evidence="2">Metal-dependent hydrolase</fullName>
    </submittedName>
</protein>
<dbReference type="GO" id="GO:0016787">
    <property type="term" value="F:hydrolase activity"/>
    <property type="evidence" value="ECO:0007669"/>
    <property type="project" value="UniProtKB-KW"/>
</dbReference>
<evidence type="ECO:0000313" key="3">
    <source>
        <dbReference type="Proteomes" id="UP000830639"/>
    </source>
</evidence>
<keyword evidence="1" id="KW-1133">Transmembrane helix</keyword>
<dbReference type="EMBL" id="CP096034">
    <property type="protein sequence ID" value="UPM55837.1"/>
    <property type="molecule type" value="Genomic_DNA"/>
</dbReference>
<proteinExistence type="predicted"/>
<keyword evidence="1" id="KW-0812">Transmembrane</keyword>
<organism evidence="2 3">
    <name type="scientific">Gottfriedia acidiceleris</name>
    <dbReference type="NCBI Taxonomy" id="371036"/>
    <lineage>
        <taxon>Bacteria</taxon>
        <taxon>Bacillati</taxon>
        <taxon>Bacillota</taxon>
        <taxon>Bacilli</taxon>
        <taxon>Bacillales</taxon>
        <taxon>Bacillaceae</taxon>
        <taxon>Gottfriedia</taxon>
    </lineage>
</organism>
<feature type="transmembrane region" description="Helical" evidence="1">
    <location>
        <begin position="150"/>
        <end position="166"/>
    </location>
</feature>
<gene>
    <name evidence="2" type="ORF">MY490_08420</name>
</gene>
<dbReference type="RefSeq" id="WP_248268803.1">
    <property type="nucleotide sequence ID" value="NZ_CP096034.1"/>
</dbReference>
<evidence type="ECO:0000256" key="1">
    <source>
        <dbReference type="SAM" id="Phobius"/>
    </source>
</evidence>
<reference evidence="2 3" key="1">
    <citation type="submission" date="2022-04" db="EMBL/GenBank/DDBJ databases">
        <title>Mechanism of arsenic methylation and mitigation arsenic toxicity by Bacillus sp. LH14 from an Arsenic-Contaminated Paddy Soil.</title>
        <authorList>
            <person name="Wang D."/>
        </authorList>
    </citation>
    <scope>NUCLEOTIDE SEQUENCE [LARGE SCALE GENOMIC DNA]</scope>
    <source>
        <strain evidence="2 3">LH14</strain>
    </source>
</reference>
<feature type="transmembrane region" description="Helical" evidence="1">
    <location>
        <begin position="172"/>
        <end position="192"/>
    </location>
</feature>
<sequence>MDGKSHVIVGLFATGVTMYATKNDSMTVPLIVGAISSLAPDLDHHNGSLTKKVSMPLKILFSLLFLAVTLFIVVKTGKLIYSGSWIYAVGILLLFIICVSWLRNLKTILMLTGILIAVIGWFFFYGYWSIFALGLFIAVSSRLKHRGPTHSLYFLAVWSGICYLLQKDLMINGLWLAGTVGYFSHLLADQLFTKQSIKWL</sequence>